<name>A0A8X6Y7Y7_9ARAC</name>
<proteinExistence type="predicted"/>
<comment type="caution">
    <text evidence="1">The sequence shown here is derived from an EMBL/GenBank/DDBJ whole genome shotgun (WGS) entry which is preliminary data.</text>
</comment>
<evidence type="ECO:0000313" key="1">
    <source>
        <dbReference type="EMBL" id="GFY67795.1"/>
    </source>
</evidence>
<keyword evidence="2" id="KW-1185">Reference proteome</keyword>
<dbReference type="OrthoDB" id="6437663at2759"/>
<protein>
    <submittedName>
        <fullName evidence="1">Uncharacterized protein</fullName>
    </submittedName>
</protein>
<sequence length="116" mass="13884">MEKRPKKNYKFFDIPFTLKGEIIALMKPMALEIDLWRENHIGIFPTRQKRSLKFRFHADGTVDRIKAADSLIHSKRLGEETRFELACQYWSSWDVLTFFENMPIPSRNEILCKYSR</sequence>
<evidence type="ECO:0000313" key="2">
    <source>
        <dbReference type="Proteomes" id="UP000886998"/>
    </source>
</evidence>
<dbReference type="AlphaFoldDB" id="A0A8X6Y7Y7"/>
<reference evidence="1" key="1">
    <citation type="submission" date="2020-08" db="EMBL/GenBank/DDBJ databases">
        <title>Multicomponent nature underlies the extraordinary mechanical properties of spider dragline silk.</title>
        <authorList>
            <person name="Kono N."/>
            <person name="Nakamura H."/>
            <person name="Mori M."/>
            <person name="Yoshida Y."/>
            <person name="Ohtoshi R."/>
            <person name="Malay A.D."/>
            <person name="Moran D.A.P."/>
            <person name="Tomita M."/>
            <person name="Numata K."/>
            <person name="Arakawa K."/>
        </authorList>
    </citation>
    <scope>NUCLEOTIDE SEQUENCE</scope>
</reference>
<accession>A0A8X6Y7Y7</accession>
<organism evidence="1 2">
    <name type="scientific">Trichonephila inaurata madagascariensis</name>
    <dbReference type="NCBI Taxonomy" id="2747483"/>
    <lineage>
        <taxon>Eukaryota</taxon>
        <taxon>Metazoa</taxon>
        <taxon>Ecdysozoa</taxon>
        <taxon>Arthropoda</taxon>
        <taxon>Chelicerata</taxon>
        <taxon>Arachnida</taxon>
        <taxon>Araneae</taxon>
        <taxon>Araneomorphae</taxon>
        <taxon>Entelegynae</taxon>
        <taxon>Araneoidea</taxon>
        <taxon>Nephilidae</taxon>
        <taxon>Trichonephila</taxon>
        <taxon>Trichonephila inaurata</taxon>
    </lineage>
</organism>
<dbReference type="Proteomes" id="UP000886998">
    <property type="component" value="Unassembled WGS sequence"/>
</dbReference>
<gene>
    <name evidence="1" type="ORF">TNIN_206561</name>
</gene>
<dbReference type="EMBL" id="BMAV01016747">
    <property type="protein sequence ID" value="GFY67795.1"/>
    <property type="molecule type" value="Genomic_DNA"/>
</dbReference>